<comment type="caution">
    <text evidence="9">The sequence shown here is derived from an EMBL/GenBank/DDBJ whole genome shotgun (WGS) entry which is preliminary data.</text>
</comment>
<feature type="transmembrane region" description="Helical" evidence="8">
    <location>
        <begin position="266"/>
        <end position="290"/>
    </location>
</feature>
<dbReference type="NCBIfam" id="NF007399">
    <property type="entry name" value="PRK09928.1"/>
    <property type="match status" value="1"/>
</dbReference>
<dbReference type="InterPro" id="IPR000060">
    <property type="entry name" value="BCCT_transptr"/>
</dbReference>
<name>A0A1Q8TFI0_9GAMM</name>
<evidence type="ECO:0000256" key="3">
    <source>
        <dbReference type="ARBA" id="ARBA00022448"/>
    </source>
</evidence>
<dbReference type="GO" id="GO:0005886">
    <property type="term" value="C:plasma membrane"/>
    <property type="evidence" value="ECO:0007669"/>
    <property type="project" value="UniProtKB-SubCell"/>
</dbReference>
<keyword evidence="4" id="KW-1003">Cell membrane</keyword>
<feature type="transmembrane region" description="Helical" evidence="8">
    <location>
        <begin position="409"/>
        <end position="433"/>
    </location>
</feature>
<dbReference type="PANTHER" id="PTHR30047">
    <property type="entry name" value="HIGH-AFFINITY CHOLINE TRANSPORT PROTEIN-RELATED"/>
    <property type="match status" value="1"/>
</dbReference>
<evidence type="ECO:0000256" key="4">
    <source>
        <dbReference type="ARBA" id="ARBA00022475"/>
    </source>
</evidence>
<evidence type="ECO:0000256" key="8">
    <source>
        <dbReference type="SAM" id="Phobius"/>
    </source>
</evidence>
<feature type="transmembrane region" description="Helical" evidence="8">
    <location>
        <begin position="17"/>
        <end position="37"/>
    </location>
</feature>
<evidence type="ECO:0000256" key="6">
    <source>
        <dbReference type="ARBA" id="ARBA00022989"/>
    </source>
</evidence>
<dbReference type="EMBL" id="MSDQ01000006">
    <property type="protein sequence ID" value="OLO12416.1"/>
    <property type="molecule type" value="Genomic_DNA"/>
</dbReference>
<dbReference type="PROSITE" id="PS01303">
    <property type="entry name" value="BCCT"/>
    <property type="match status" value="1"/>
</dbReference>
<feature type="transmembrane region" description="Helical" evidence="8">
    <location>
        <begin position="144"/>
        <end position="167"/>
    </location>
</feature>
<keyword evidence="5 8" id="KW-0812">Transmembrane</keyword>
<feature type="transmembrane region" description="Helical" evidence="8">
    <location>
        <begin position="195"/>
        <end position="220"/>
    </location>
</feature>
<keyword evidence="3" id="KW-0813">Transport</keyword>
<dbReference type="InterPro" id="IPR018093">
    <property type="entry name" value="BCCT_CS"/>
</dbReference>
<dbReference type="Proteomes" id="UP000186806">
    <property type="component" value="Unassembled WGS sequence"/>
</dbReference>
<feature type="transmembrane region" description="Helical" evidence="8">
    <location>
        <begin position="351"/>
        <end position="369"/>
    </location>
</feature>
<dbReference type="RefSeq" id="WP_075368061.1">
    <property type="nucleotide sequence ID" value="NZ_MSDQ01000006.1"/>
</dbReference>
<evidence type="ECO:0000256" key="2">
    <source>
        <dbReference type="ARBA" id="ARBA00005658"/>
    </source>
</evidence>
<keyword evidence="7 8" id="KW-0472">Membrane</keyword>
<reference evidence="9 10" key="1">
    <citation type="submission" date="2016-12" db="EMBL/GenBank/DDBJ databases">
        <title>Draft genome sequences of strains Salinicola socius SMB35, Salinicola sp. MH3R3-1 and Chromohalobacter sp. SMB17 from the Verkhnekamsk potash mining region of Russia.</title>
        <authorList>
            <person name="Mavrodi D.V."/>
            <person name="Olsson B.E."/>
            <person name="Korsakova E.S."/>
            <person name="Pyankova A."/>
            <person name="Mavrodi O.V."/>
            <person name="Plotnikova E.G."/>
        </authorList>
    </citation>
    <scope>NUCLEOTIDE SEQUENCE [LARGE SCALE GENOMIC DNA]</scope>
    <source>
        <strain evidence="9 10">SMB17</strain>
    </source>
</reference>
<evidence type="ECO:0000313" key="10">
    <source>
        <dbReference type="Proteomes" id="UP000186806"/>
    </source>
</evidence>
<dbReference type="GO" id="GO:0022857">
    <property type="term" value="F:transmembrane transporter activity"/>
    <property type="evidence" value="ECO:0007669"/>
    <property type="project" value="InterPro"/>
</dbReference>
<gene>
    <name evidence="9" type="ORF">BTW10_02785</name>
</gene>
<dbReference type="AlphaFoldDB" id="A0A1Q8TFI0"/>
<keyword evidence="10" id="KW-1185">Reference proteome</keyword>
<evidence type="ECO:0000313" key="9">
    <source>
        <dbReference type="EMBL" id="OLO12416.1"/>
    </source>
</evidence>
<feature type="transmembrane region" description="Helical" evidence="8">
    <location>
        <begin position="453"/>
        <end position="472"/>
    </location>
</feature>
<proteinExistence type="inferred from homology"/>
<evidence type="ECO:0000256" key="1">
    <source>
        <dbReference type="ARBA" id="ARBA00004651"/>
    </source>
</evidence>
<feature type="transmembrane region" description="Helical" evidence="8">
    <location>
        <begin position="478"/>
        <end position="498"/>
    </location>
</feature>
<accession>A0A1Q8TFI0</accession>
<evidence type="ECO:0000256" key="7">
    <source>
        <dbReference type="ARBA" id="ARBA00023136"/>
    </source>
</evidence>
<organism evidence="9 10">
    <name type="scientific">Chromohalobacter japonicus</name>
    <dbReference type="NCBI Taxonomy" id="223900"/>
    <lineage>
        <taxon>Bacteria</taxon>
        <taxon>Pseudomonadati</taxon>
        <taxon>Pseudomonadota</taxon>
        <taxon>Gammaproteobacteria</taxon>
        <taxon>Oceanospirillales</taxon>
        <taxon>Halomonadaceae</taxon>
        <taxon>Chromohalobacter</taxon>
    </lineage>
</organism>
<feature type="transmembrane region" description="Helical" evidence="8">
    <location>
        <begin position="320"/>
        <end position="339"/>
    </location>
</feature>
<feature type="transmembrane region" description="Helical" evidence="8">
    <location>
        <begin position="57"/>
        <end position="76"/>
    </location>
</feature>
<feature type="transmembrane region" description="Helical" evidence="8">
    <location>
        <begin position="97"/>
        <end position="124"/>
    </location>
</feature>
<dbReference type="PANTHER" id="PTHR30047:SF7">
    <property type="entry name" value="HIGH-AFFINITY CHOLINE TRANSPORT PROTEIN"/>
    <property type="match status" value="1"/>
</dbReference>
<sequence length="684" mass="75638">MHPQHTDDVSRDRLNPVVFYGSVIGIVVFALWTMFFTDSASGIINAILSWISNTFGWYYFIAVVAYLVFVIAIGLSRFGKIKLGPEHSKPDFNMASWAAMLFSAGIGIDLLFFCIAEPVTQFLAPPEGEGNTIEAARHAMQLTFLHWGLSGWGIYTLVGMSLAFFSYRHNLPLTIRSALYPIFGKKIHGPIGHTVDIAAVLGTVFGIATSLGIGVIQLNFGLNYMFSIPENTLVQAALVIMIVFFATVSAVTGVEKGIRRLSEFNMLLALLLLLFVLFSGKTLFLLNVLVLNVGDYFSDFISLSMNTYASDPPSAWLNGWTLFFWAWWIAWGPFVGLFLARISRGRTIREFVAGTLILPLVFMMAWMSIMGNSAIDMVMNGATDFGDAAMNTPASSIYLFLESLPLTGITTLVTTVLAIVFFVTSGDSGALVLSNFTSKLKDVNSDAPIWMRILWACVIGLLTLALLMAGGLSALQSVVVITGLPFSIVLFFMMAGLLKALRVEGLKEDSHRTSLAGHLSSRTGGGERAPRGWRQRLSRAMSFPGDKQARRFLDDVAKPAMQEVSQAIGQEGVKVEVDEQEGDEPHLALNVSLGDEQNFTYQVWPRRFATPSFALRAQQTNAYYYRLEVYLLEGSQGYDLMGYNKEQVIEDILDQYERHLHFLHMNRQAPGTVTMPDSPEQPPE</sequence>
<comment type="similarity">
    <text evidence="2">Belongs to the BCCT transporter (TC 2.A.15) family.</text>
</comment>
<comment type="subcellular location">
    <subcellularLocation>
        <location evidence="1">Cell membrane</location>
        <topology evidence="1">Multi-pass membrane protein</topology>
    </subcellularLocation>
</comment>
<keyword evidence="6 8" id="KW-1133">Transmembrane helix</keyword>
<dbReference type="NCBIfam" id="TIGR00842">
    <property type="entry name" value="bcct"/>
    <property type="match status" value="1"/>
</dbReference>
<dbReference type="Pfam" id="PF02028">
    <property type="entry name" value="BCCT"/>
    <property type="match status" value="1"/>
</dbReference>
<evidence type="ECO:0000256" key="5">
    <source>
        <dbReference type="ARBA" id="ARBA00022692"/>
    </source>
</evidence>
<protein>
    <submittedName>
        <fullName evidence="9">High-affinity choline transporter BetT</fullName>
    </submittedName>
</protein>
<feature type="transmembrane region" description="Helical" evidence="8">
    <location>
        <begin position="232"/>
        <end position="254"/>
    </location>
</feature>